<dbReference type="NCBIfam" id="TIGR00718">
    <property type="entry name" value="sda_alpha"/>
    <property type="match status" value="1"/>
</dbReference>
<evidence type="ECO:0000256" key="8">
    <source>
        <dbReference type="ARBA" id="ARBA00023014"/>
    </source>
</evidence>
<reference evidence="13 14" key="1">
    <citation type="submission" date="2018-02" db="EMBL/GenBank/DDBJ databases">
        <title>Genomic Encyclopedia of Archaeal and Bacterial Type Strains, Phase II (KMG-II): from individual species to whole genera.</title>
        <authorList>
            <person name="Goeker M."/>
        </authorList>
    </citation>
    <scope>NUCLEOTIDE SEQUENCE [LARGE SCALE GENOMIC DNA]</scope>
    <source>
        <strain evidence="13 14">DSM 3808</strain>
    </source>
</reference>
<comment type="pathway">
    <text evidence="2">Carbohydrate biosynthesis; gluconeogenesis.</text>
</comment>
<comment type="similarity">
    <text evidence="3 11">Belongs to the iron-sulfur dependent L-serine dehydratase family.</text>
</comment>
<keyword evidence="7 11" id="KW-0408">Iron</keyword>
<evidence type="ECO:0000256" key="10">
    <source>
        <dbReference type="ARBA" id="ARBA00049406"/>
    </source>
</evidence>
<dbReference type="PANTHER" id="PTHR30182">
    <property type="entry name" value="L-SERINE DEHYDRATASE"/>
    <property type="match status" value="1"/>
</dbReference>
<dbReference type="Proteomes" id="UP000237749">
    <property type="component" value="Unassembled WGS sequence"/>
</dbReference>
<evidence type="ECO:0000313" key="14">
    <source>
        <dbReference type="Proteomes" id="UP000237749"/>
    </source>
</evidence>
<dbReference type="OrthoDB" id="9805537at2"/>
<protein>
    <recommendedName>
        <fullName evidence="11">L-serine dehydratase</fullName>
        <ecNumber evidence="11">4.3.1.17</ecNumber>
    </recommendedName>
</protein>
<evidence type="ECO:0000256" key="9">
    <source>
        <dbReference type="ARBA" id="ARBA00023239"/>
    </source>
</evidence>
<accession>A0A2S6HUZ8</accession>
<evidence type="ECO:0000256" key="5">
    <source>
        <dbReference type="ARBA" id="ARBA00022485"/>
    </source>
</evidence>
<name>A0A2S6HUZ8_9FIRM</name>
<comment type="caution">
    <text evidence="13">The sequence shown here is derived from an EMBL/GenBank/DDBJ whole genome shotgun (WGS) entry which is preliminary data.</text>
</comment>
<evidence type="ECO:0000256" key="1">
    <source>
        <dbReference type="ARBA" id="ARBA00001966"/>
    </source>
</evidence>
<dbReference type="GO" id="GO:0003941">
    <property type="term" value="F:L-serine ammonia-lyase activity"/>
    <property type="evidence" value="ECO:0007669"/>
    <property type="project" value="UniProtKB-UniRule"/>
</dbReference>
<dbReference type="EMBL" id="PTJA01000004">
    <property type="protein sequence ID" value="PPK81665.1"/>
    <property type="molecule type" value="Genomic_DNA"/>
</dbReference>
<feature type="domain" description="Serine dehydratase-like alpha subunit" evidence="12">
    <location>
        <begin position="19"/>
        <end position="278"/>
    </location>
</feature>
<evidence type="ECO:0000256" key="3">
    <source>
        <dbReference type="ARBA" id="ARBA00008636"/>
    </source>
</evidence>
<evidence type="ECO:0000313" key="13">
    <source>
        <dbReference type="EMBL" id="PPK81665.1"/>
    </source>
</evidence>
<keyword evidence="9 11" id="KW-0456">Lyase</keyword>
<comment type="cofactor">
    <cofactor evidence="1 11">
        <name>[4Fe-4S] cluster</name>
        <dbReference type="ChEBI" id="CHEBI:49883"/>
    </cofactor>
</comment>
<evidence type="ECO:0000256" key="6">
    <source>
        <dbReference type="ARBA" id="ARBA00022723"/>
    </source>
</evidence>
<comment type="catalytic activity">
    <reaction evidence="10 11">
        <text>L-serine = pyruvate + NH4(+)</text>
        <dbReference type="Rhea" id="RHEA:19169"/>
        <dbReference type="ChEBI" id="CHEBI:15361"/>
        <dbReference type="ChEBI" id="CHEBI:28938"/>
        <dbReference type="ChEBI" id="CHEBI:33384"/>
        <dbReference type="EC" id="4.3.1.17"/>
    </reaction>
</comment>
<evidence type="ECO:0000256" key="11">
    <source>
        <dbReference type="RuleBase" id="RU366059"/>
    </source>
</evidence>
<dbReference type="InterPro" id="IPR005130">
    <property type="entry name" value="Ser_deHydtase-like_asu"/>
</dbReference>
<evidence type="ECO:0000256" key="4">
    <source>
        <dbReference type="ARBA" id="ARBA00022432"/>
    </source>
</evidence>
<evidence type="ECO:0000259" key="12">
    <source>
        <dbReference type="Pfam" id="PF03313"/>
    </source>
</evidence>
<dbReference type="GO" id="GO:0051539">
    <property type="term" value="F:4 iron, 4 sulfur cluster binding"/>
    <property type="evidence" value="ECO:0007669"/>
    <property type="project" value="UniProtKB-UniRule"/>
</dbReference>
<keyword evidence="6 11" id="KW-0479">Metal-binding</keyword>
<dbReference type="Pfam" id="PF03313">
    <property type="entry name" value="SDH_alpha"/>
    <property type="match status" value="1"/>
</dbReference>
<dbReference type="InterPro" id="IPR051318">
    <property type="entry name" value="Fe-S_L-Ser"/>
</dbReference>
<dbReference type="RefSeq" id="WP_104436744.1">
    <property type="nucleotide sequence ID" value="NZ_PTJA01000004.1"/>
</dbReference>
<dbReference type="GO" id="GO:0006094">
    <property type="term" value="P:gluconeogenesis"/>
    <property type="evidence" value="ECO:0007669"/>
    <property type="project" value="UniProtKB-KW"/>
</dbReference>
<keyword evidence="5 11" id="KW-0004">4Fe-4S</keyword>
<keyword evidence="14" id="KW-1185">Reference proteome</keyword>
<organism evidence="13 14">
    <name type="scientific">Lacrimispora xylanisolvens</name>
    <dbReference type="NCBI Taxonomy" id="384636"/>
    <lineage>
        <taxon>Bacteria</taxon>
        <taxon>Bacillati</taxon>
        <taxon>Bacillota</taxon>
        <taxon>Clostridia</taxon>
        <taxon>Lachnospirales</taxon>
        <taxon>Lachnospiraceae</taxon>
        <taxon>Lacrimispora</taxon>
    </lineage>
</organism>
<dbReference type="InterPro" id="IPR004642">
    <property type="entry name" value="Ser_deHydtase_asu"/>
</dbReference>
<proteinExistence type="inferred from homology"/>
<dbReference type="AlphaFoldDB" id="A0A2S6HUZ8"/>
<keyword evidence="4 11" id="KW-0312">Gluconeogenesis</keyword>
<evidence type="ECO:0000256" key="2">
    <source>
        <dbReference type="ARBA" id="ARBA00004742"/>
    </source>
</evidence>
<dbReference type="EC" id="4.3.1.17" evidence="11"/>
<dbReference type="PANTHER" id="PTHR30182:SF1">
    <property type="entry name" value="L-SERINE DEHYDRATASE 1"/>
    <property type="match status" value="1"/>
</dbReference>
<evidence type="ECO:0000256" key="7">
    <source>
        <dbReference type="ARBA" id="ARBA00023004"/>
    </source>
</evidence>
<gene>
    <name evidence="13" type="ORF">BXY41_104468</name>
</gene>
<dbReference type="GO" id="GO:0046872">
    <property type="term" value="F:metal ion binding"/>
    <property type="evidence" value="ECO:0007669"/>
    <property type="project" value="UniProtKB-KW"/>
</dbReference>
<keyword evidence="8 11" id="KW-0411">Iron-sulfur</keyword>
<sequence length="299" mass="30776">MKLKYNTVEELVEAASSSQKKISEIVLEQQAGDMESTIEEVYATMESSFDVMRQSVISGLDETLRSPSGLSGGSAAKLKKAVDEGKNHYGHLLGNAISMALAVTEFNSCMGKIVAAPTAGSCGVIPAALISVMDEYDLPKRDIVMSLFTASAIGMVIAKCASIAGAEGGCQAEVGSASAMAAAALTEIFDGTPQMVSDSCAIALKNTMGLVCDPVAGLVEVPCIKRNAMGVANAFTASELACAGIKSVIPADEVILAMRQVGQLMSTSLKETAEGGLAATPTGCRLCRQIFGPEACSGE</sequence>